<feature type="compositionally biased region" description="Acidic residues" evidence="1">
    <location>
        <begin position="128"/>
        <end position="177"/>
    </location>
</feature>
<name>K0TPL3_THAOC</name>
<evidence type="ECO:0000313" key="3">
    <source>
        <dbReference type="Proteomes" id="UP000266841"/>
    </source>
</evidence>
<dbReference type="eggNOG" id="ENOG502SJQU">
    <property type="taxonomic scope" value="Eukaryota"/>
</dbReference>
<accession>K0TPL3</accession>
<dbReference type="OrthoDB" id="43247at2759"/>
<feature type="region of interest" description="Disordered" evidence="1">
    <location>
        <begin position="124"/>
        <end position="177"/>
    </location>
</feature>
<evidence type="ECO:0000256" key="1">
    <source>
        <dbReference type="SAM" id="MobiDB-lite"/>
    </source>
</evidence>
<comment type="caution">
    <text evidence="2">The sequence shown here is derived from an EMBL/GenBank/DDBJ whole genome shotgun (WGS) entry which is preliminary data.</text>
</comment>
<gene>
    <name evidence="2" type="ORF">THAOC_03745</name>
</gene>
<evidence type="ECO:0000313" key="2">
    <source>
        <dbReference type="EMBL" id="EJK74567.1"/>
    </source>
</evidence>
<organism evidence="2 3">
    <name type="scientific">Thalassiosira oceanica</name>
    <name type="common">Marine diatom</name>
    <dbReference type="NCBI Taxonomy" id="159749"/>
    <lineage>
        <taxon>Eukaryota</taxon>
        <taxon>Sar</taxon>
        <taxon>Stramenopiles</taxon>
        <taxon>Ochrophyta</taxon>
        <taxon>Bacillariophyta</taxon>
        <taxon>Coscinodiscophyceae</taxon>
        <taxon>Thalassiosirophycidae</taxon>
        <taxon>Thalassiosirales</taxon>
        <taxon>Thalassiosiraceae</taxon>
        <taxon>Thalassiosira</taxon>
    </lineage>
</organism>
<protein>
    <submittedName>
        <fullName evidence="2">Uncharacterized protein</fullName>
    </submittedName>
</protein>
<feature type="region of interest" description="Disordered" evidence="1">
    <location>
        <begin position="56"/>
        <end position="105"/>
    </location>
</feature>
<feature type="compositionally biased region" description="Acidic residues" evidence="1">
    <location>
        <begin position="204"/>
        <end position="222"/>
    </location>
</feature>
<dbReference type="EMBL" id="AGNL01003543">
    <property type="protein sequence ID" value="EJK74567.1"/>
    <property type="molecule type" value="Genomic_DNA"/>
</dbReference>
<feature type="compositionally biased region" description="Polar residues" evidence="1">
    <location>
        <begin position="94"/>
        <end position="104"/>
    </location>
</feature>
<sequence>MQIDVNVDEDRVLGGGRDTSRKGKARDGCASIKMTVMQCLSILLVSRTAIGFAPSQSARQSIHHRHQGGTAHPQRPAPRSSSSSSLDGMGGVELQSNSRLSPTFQMRRPAMMAHRTRLYLVQPRDLTDVADEDDFDDEDADDDDDEDAYEEFEIGDVDDDDDDDDDSDLNVESLFEDDDDEGKLKSIRFCSEETQRDLFGAKDIDEEEYEDGEGGYEEEEEEEEEYEYYEAGEDITTILDQYAPEYEEEVTPLLDDISDDPNYNAAKEVVLGEVAKRKELRARREIVPVEVSSEDDAGKVMEYMLEQLRNVERRAVGNDEEVQAAEDLLEKSLLTEKDLEGVIIEGEDGLVDFDPKALAEAGTFDDDRGPEAFPSSKIAENGENLPFPPGGQFTEADLVRLDDELQAYKKARAIFDDPNYFGDEITINELELDVDGNWDALDNETRAEMQEVIETSHTMACPDPELWLMYDSYFNVTNLILASFKQSPEAPIIFTQWIPQLEVYERYEEQREKNFQWTWDDVDQADVGELKRYFNGLGYDEILTKQPGETPLITLDETPLDDEEREMLALETWYDEVYDEEDQNLLFDDEKFEPRDNVFDEDYGASSSKKTASIEEKFMKEFELFERESAGETQEWRDQFATVKGFDIRDDPEGQAVFRGHLVIACTPSEEDVELAEKIALRFRDEFGKAVFVETRVLGHAKMEDNVFEVWLESWEIDLLHSKRQAFINPKIWTGPSDVDDTQLDYLVDKVRYLISDEAKNSFRIEDFADVKL</sequence>
<proteinExistence type="predicted"/>
<dbReference type="OMA" id="WRDQFAT"/>
<dbReference type="AlphaFoldDB" id="K0TPL3"/>
<feature type="compositionally biased region" description="Basic and acidic residues" evidence="1">
    <location>
        <begin position="8"/>
        <end position="26"/>
    </location>
</feature>
<feature type="region of interest" description="Disordered" evidence="1">
    <location>
        <begin position="198"/>
        <end position="222"/>
    </location>
</feature>
<feature type="region of interest" description="Disordered" evidence="1">
    <location>
        <begin position="1"/>
        <end position="26"/>
    </location>
</feature>
<keyword evidence="3" id="KW-1185">Reference proteome</keyword>
<dbReference type="Proteomes" id="UP000266841">
    <property type="component" value="Unassembled WGS sequence"/>
</dbReference>
<reference evidence="2 3" key="1">
    <citation type="journal article" date="2012" name="Genome Biol.">
        <title>Genome and low-iron response of an oceanic diatom adapted to chronic iron limitation.</title>
        <authorList>
            <person name="Lommer M."/>
            <person name="Specht M."/>
            <person name="Roy A.S."/>
            <person name="Kraemer L."/>
            <person name="Andreson R."/>
            <person name="Gutowska M.A."/>
            <person name="Wolf J."/>
            <person name="Bergner S.V."/>
            <person name="Schilhabel M.B."/>
            <person name="Klostermeier U.C."/>
            <person name="Beiko R.G."/>
            <person name="Rosenstiel P."/>
            <person name="Hippler M."/>
            <person name="Laroche J."/>
        </authorList>
    </citation>
    <scope>NUCLEOTIDE SEQUENCE [LARGE SCALE GENOMIC DNA]</scope>
    <source>
        <strain evidence="2 3">CCMP1005</strain>
    </source>
</reference>